<dbReference type="Proteomes" id="UP000624709">
    <property type="component" value="Unassembled WGS sequence"/>
</dbReference>
<feature type="region of interest" description="Disordered" evidence="1">
    <location>
        <begin position="52"/>
        <end position="106"/>
    </location>
</feature>
<dbReference type="EMBL" id="BOMS01000151">
    <property type="protein sequence ID" value="GIE72616.1"/>
    <property type="molecule type" value="Genomic_DNA"/>
</dbReference>
<accession>A0ABQ4BPL1</accession>
<evidence type="ECO:0000313" key="2">
    <source>
        <dbReference type="EMBL" id="GIE72616.1"/>
    </source>
</evidence>
<evidence type="ECO:0000313" key="3">
    <source>
        <dbReference type="Proteomes" id="UP000624709"/>
    </source>
</evidence>
<evidence type="ECO:0008006" key="4">
    <source>
        <dbReference type="Google" id="ProtNLM"/>
    </source>
</evidence>
<protein>
    <recommendedName>
        <fullName evidence="4">Helix-turn-helix DNA binding domain protein</fullName>
    </recommendedName>
</protein>
<proteinExistence type="predicted"/>
<gene>
    <name evidence="2" type="ORF">Apa02nite_087240</name>
</gene>
<keyword evidence="3" id="KW-1185">Reference proteome</keyword>
<name>A0ABQ4BPL1_9ACTN</name>
<dbReference type="RefSeq" id="WP_203830319.1">
    <property type="nucleotide sequence ID" value="NZ_BAAATY010000014.1"/>
</dbReference>
<sequence length="167" mass="18089">MAADGIEAYQSRDDHIVAEFGDGHDVQGIAARYGLTVAQVYAVVEREVGPPVPGYPGQPPQYPPPAYYAPPPDQGYYPPAPTPQYPAPQYPVPPAPAPQYPAPQYYAPPQPYSPQAYAYPPAPDLPDEDAIVAAYADGHAVGDIARRHGLTTDQVYQVVQRVMYDNP</sequence>
<dbReference type="Gene3D" id="1.10.10.60">
    <property type="entry name" value="Homeodomain-like"/>
    <property type="match status" value="1"/>
</dbReference>
<comment type="caution">
    <text evidence="2">The sequence shown here is derived from an EMBL/GenBank/DDBJ whole genome shotgun (WGS) entry which is preliminary data.</text>
</comment>
<reference evidence="2 3" key="1">
    <citation type="submission" date="2021-01" db="EMBL/GenBank/DDBJ databases">
        <title>Whole genome shotgun sequence of Actinoplanes palleronii NBRC 14916.</title>
        <authorList>
            <person name="Komaki H."/>
            <person name="Tamura T."/>
        </authorList>
    </citation>
    <scope>NUCLEOTIDE SEQUENCE [LARGE SCALE GENOMIC DNA]</scope>
    <source>
        <strain evidence="2 3">NBRC 14916</strain>
    </source>
</reference>
<evidence type="ECO:0000256" key="1">
    <source>
        <dbReference type="SAM" id="MobiDB-lite"/>
    </source>
</evidence>
<organism evidence="2 3">
    <name type="scientific">Actinoplanes palleronii</name>
    <dbReference type="NCBI Taxonomy" id="113570"/>
    <lineage>
        <taxon>Bacteria</taxon>
        <taxon>Bacillati</taxon>
        <taxon>Actinomycetota</taxon>
        <taxon>Actinomycetes</taxon>
        <taxon>Micromonosporales</taxon>
        <taxon>Micromonosporaceae</taxon>
        <taxon>Actinoplanes</taxon>
    </lineage>
</organism>